<dbReference type="Proteomes" id="UP000762676">
    <property type="component" value="Unassembled WGS sequence"/>
</dbReference>
<keyword evidence="3" id="KW-0560">Oxidoreductase</keyword>
<dbReference type="EC" id="1.8.4.11" evidence="2"/>
<accession>A0AAV4FGY7</accession>
<dbReference type="InterPro" id="IPR036509">
    <property type="entry name" value="Met_Sox_Rdtase_MsrA_sf"/>
</dbReference>
<comment type="caution">
    <text evidence="6">The sequence shown here is derived from an EMBL/GenBank/DDBJ whole genome shotgun (WGS) entry which is preliminary data.</text>
</comment>
<protein>
    <recommendedName>
        <fullName evidence="2">peptide-methionine (S)-S-oxide reductase</fullName>
        <ecNumber evidence="2">1.8.4.11</ecNumber>
    </recommendedName>
    <alternativeName>
        <fullName evidence="4">Peptide-methionine (S)-S-oxide reductase</fullName>
    </alternativeName>
</protein>
<dbReference type="NCBIfam" id="TIGR00401">
    <property type="entry name" value="msrA"/>
    <property type="match status" value="1"/>
</dbReference>
<dbReference type="Gene3D" id="3.30.1060.10">
    <property type="entry name" value="Peptide methionine sulphoxide reductase MsrA"/>
    <property type="match status" value="1"/>
</dbReference>
<evidence type="ECO:0000256" key="1">
    <source>
        <dbReference type="ARBA" id="ARBA00005591"/>
    </source>
</evidence>
<dbReference type="PANTHER" id="PTHR43774">
    <property type="entry name" value="PEPTIDE METHIONINE SULFOXIDE REDUCTASE"/>
    <property type="match status" value="1"/>
</dbReference>
<feature type="domain" description="Peptide methionine sulphoxide reductase MsrA" evidence="5">
    <location>
        <begin position="16"/>
        <end position="167"/>
    </location>
</feature>
<evidence type="ECO:0000256" key="3">
    <source>
        <dbReference type="ARBA" id="ARBA00023002"/>
    </source>
</evidence>
<keyword evidence="7" id="KW-1185">Reference proteome</keyword>
<evidence type="ECO:0000259" key="5">
    <source>
        <dbReference type="Pfam" id="PF01625"/>
    </source>
</evidence>
<evidence type="ECO:0000256" key="2">
    <source>
        <dbReference type="ARBA" id="ARBA00012502"/>
    </source>
</evidence>
<dbReference type="InterPro" id="IPR002569">
    <property type="entry name" value="Met_Sox_Rdtase_MsrA_dom"/>
</dbReference>
<organism evidence="6 7">
    <name type="scientific">Elysia marginata</name>
    <dbReference type="NCBI Taxonomy" id="1093978"/>
    <lineage>
        <taxon>Eukaryota</taxon>
        <taxon>Metazoa</taxon>
        <taxon>Spiralia</taxon>
        <taxon>Lophotrochozoa</taxon>
        <taxon>Mollusca</taxon>
        <taxon>Gastropoda</taxon>
        <taxon>Heterobranchia</taxon>
        <taxon>Euthyneura</taxon>
        <taxon>Panpulmonata</taxon>
        <taxon>Sacoglossa</taxon>
        <taxon>Placobranchoidea</taxon>
        <taxon>Plakobranchidae</taxon>
        <taxon>Elysia</taxon>
    </lineage>
</organism>
<reference evidence="6 7" key="1">
    <citation type="journal article" date="2021" name="Elife">
        <title>Chloroplast acquisition without the gene transfer in kleptoplastic sea slugs, Plakobranchus ocellatus.</title>
        <authorList>
            <person name="Maeda T."/>
            <person name="Takahashi S."/>
            <person name="Yoshida T."/>
            <person name="Shimamura S."/>
            <person name="Takaki Y."/>
            <person name="Nagai Y."/>
            <person name="Toyoda A."/>
            <person name="Suzuki Y."/>
            <person name="Arimoto A."/>
            <person name="Ishii H."/>
            <person name="Satoh N."/>
            <person name="Nishiyama T."/>
            <person name="Hasebe M."/>
            <person name="Maruyama T."/>
            <person name="Minagawa J."/>
            <person name="Obokata J."/>
            <person name="Shigenobu S."/>
        </authorList>
    </citation>
    <scope>NUCLEOTIDE SEQUENCE [LARGE SCALE GENOMIC DNA]</scope>
</reference>
<evidence type="ECO:0000256" key="4">
    <source>
        <dbReference type="ARBA" id="ARBA00030643"/>
    </source>
</evidence>
<evidence type="ECO:0000313" key="7">
    <source>
        <dbReference type="Proteomes" id="UP000762676"/>
    </source>
</evidence>
<dbReference type="EMBL" id="BMAT01004395">
    <property type="protein sequence ID" value="GFR72599.1"/>
    <property type="molecule type" value="Genomic_DNA"/>
</dbReference>
<proteinExistence type="inferred from homology"/>
<gene>
    <name evidence="6" type="ORF">ElyMa_002116200</name>
</gene>
<dbReference type="SUPFAM" id="SSF55068">
    <property type="entry name" value="Peptide methionine sulfoxide reductase"/>
    <property type="match status" value="1"/>
</dbReference>
<dbReference type="GO" id="GO:0008113">
    <property type="term" value="F:peptide-methionine (S)-S-oxide reductase activity"/>
    <property type="evidence" value="ECO:0007669"/>
    <property type="project" value="UniProtKB-EC"/>
</dbReference>
<evidence type="ECO:0000313" key="6">
    <source>
        <dbReference type="EMBL" id="GFR72599.1"/>
    </source>
</evidence>
<dbReference type="Pfam" id="PF01625">
    <property type="entry name" value="PMSR"/>
    <property type="match status" value="1"/>
</dbReference>
<dbReference type="HAMAP" id="MF_01401">
    <property type="entry name" value="MsrA"/>
    <property type="match status" value="1"/>
</dbReference>
<dbReference type="PANTHER" id="PTHR43774:SF1">
    <property type="entry name" value="PEPTIDE METHIONINE SULFOXIDE REDUCTASE MSRA 2"/>
    <property type="match status" value="1"/>
</dbReference>
<comment type="similarity">
    <text evidence="1">Belongs to the MsrA Met sulfoxide reductase family.</text>
</comment>
<name>A0AAV4FGY7_9GAST</name>
<sequence length="192" mass="22304">MATHHEKPKDLSIYTKAYFASGCFWCVEAIFQSVNGVAEVISGYSGGGQDNPTYQMVGAGFTDHAESVEVYYDPNRVSYETLVDVFFLSHDPTQLNGQGPDKGRQYRSIAFYQNNHEKKVIENYIRTLEENKTYNSPIVTQVVLFKKFWKAEEYHQDYKEKNPQNPYIKTVSTPRLNRYKELFDRKNVKVNE</sequence>
<dbReference type="AlphaFoldDB" id="A0AAV4FGY7"/>